<dbReference type="EMBL" id="QRGP01000001">
    <property type="protein sequence ID" value="RDV07807.1"/>
    <property type="molecule type" value="Genomic_DNA"/>
</dbReference>
<protein>
    <submittedName>
        <fullName evidence="2">Uncharacterized protein</fullName>
    </submittedName>
</protein>
<organism evidence="2 3">
    <name type="scientific">Sphingorhabdus pulchriflava</name>
    <dbReference type="NCBI Taxonomy" id="2292257"/>
    <lineage>
        <taxon>Bacteria</taxon>
        <taxon>Pseudomonadati</taxon>
        <taxon>Pseudomonadota</taxon>
        <taxon>Alphaproteobacteria</taxon>
        <taxon>Sphingomonadales</taxon>
        <taxon>Sphingomonadaceae</taxon>
        <taxon>Sphingorhabdus</taxon>
    </lineage>
</organism>
<evidence type="ECO:0000256" key="1">
    <source>
        <dbReference type="SAM" id="SignalP"/>
    </source>
</evidence>
<name>A0A371BJS0_9SPHN</name>
<dbReference type="AlphaFoldDB" id="A0A371BJS0"/>
<comment type="caution">
    <text evidence="2">The sequence shown here is derived from an EMBL/GenBank/DDBJ whole genome shotgun (WGS) entry which is preliminary data.</text>
</comment>
<keyword evidence="1" id="KW-0732">Signal</keyword>
<gene>
    <name evidence="2" type="ORF">DXH95_02700</name>
</gene>
<evidence type="ECO:0000313" key="2">
    <source>
        <dbReference type="EMBL" id="RDV07807.1"/>
    </source>
</evidence>
<proteinExistence type="predicted"/>
<dbReference type="OrthoDB" id="7392123at2"/>
<reference evidence="3" key="1">
    <citation type="submission" date="2018-08" db="EMBL/GenBank/DDBJ databases">
        <authorList>
            <person name="Kim S.-J."/>
            <person name="Jung G.-Y."/>
        </authorList>
    </citation>
    <scope>NUCLEOTIDE SEQUENCE [LARGE SCALE GENOMIC DNA]</scope>
    <source>
        <strain evidence="3">GY_G</strain>
    </source>
</reference>
<feature type="chain" id="PRO_5016696147" evidence="1">
    <location>
        <begin position="23"/>
        <end position="110"/>
    </location>
</feature>
<keyword evidence="3" id="KW-1185">Reference proteome</keyword>
<dbReference type="Proteomes" id="UP000263833">
    <property type="component" value="Unassembled WGS sequence"/>
</dbReference>
<evidence type="ECO:0000313" key="3">
    <source>
        <dbReference type="Proteomes" id="UP000263833"/>
    </source>
</evidence>
<sequence length="110" mass="12600">MGFLLASVAIAAAFLATRSASAHPGHSNHADILDAPIAGVRNNYWYDYRSDVEEAESELRKDLRRAKSRQDKREAWAEYNRELRDARSDYRKEMIEKGYILRRGVVTVEG</sequence>
<accession>A0A371BJS0</accession>
<feature type="signal peptide" evidence="1">
    <location>
        <begin position="1"/>
        <end position="22"/>
    </location>
</feature>